<organism evidence="2 3">
    <name type="scientific">Ambrosia artemisiifolia</name>
    <name type="common">Common ragweed</name>
    <dbReference type="NCBI Taxonomy" id="4212"/>
    <lineage>
        <taxon>Eukaryota</taxon>
        <taxon>Viridiplantae</taxon>
        <taxon>Streptophyta</taxon>
        <taxon>Embryophyta</taxon>
        <taxon>Tracheophyta</taxon>
        <taxon>Spermatophyta</taxon>
        <taxon>Magnoliopsida</taxon>
        <taxon>eudicotyledons</taxon>
        <taxon>Gunneridae</taxon>
        <taxon>Pentapetalae</taxon>
        <taxon>asterids</taxon>
        <taxon>campanulids</taxon>
        <taxon>Asterales</taxon>
        <taxon>Asteraceae</taxon>
        <taxon>Asteroideae</taxon>
        <taxon>Heliantheae alliance</taxon>
        <taxon>Heliantheae</taxon>
        <taxon>Ambrosia</taxon>
    </lineage>
</organism>
<dbReference type="EMBL" id="JAMZMK010005870">
    <property type="protein sequence ID" value="KAI7751608.1"/>
    <property type="molecule type" value="Genomic_DNA"/>
</dbReference>
<dbReference type="AlphaFoldDB" id="A0AAD5D0E4"/>
<dbReference type="Proteomes" id="UP001206925">
    <property type="component" value="Unassembled WGS sequence"/>
</dbReference>
<name>A0AAD5D0E4_AMBAR</name>
<evidence type="ECO:0000256" key="1">
    <source>
        <dbReference type="SAM" id="Phobius"/>
    </source>
</evidence>
<keyword evidence="1" id="KW-0472">Membrane</keyword>
<feature type="transmembrane region" description="Helical" evidence="1">
    <location>
        <begin position="12"/>
        <end position="32"/>
    </location>
</feature>
<accession>A0AAD5D0E4</accession>
<evidence type="ECO:0008006" key="4">
    <source>
        <dbReference type="Google" id="ProtNLM"/>
    </source>
</evidence>
<evidence type="ECO:0000313" key="2">
    <source>
        <dbReference type="EMBL" id="KAI7751608.1"/>
    </source>
</evidence>
<sequence>MESIMRAVNFRGHFNFVVKLLVVTVVSIFLPVPTIESIVKNVFSKFNFRKKPGLLQFWACSSMPSSAEDSGCYLILADQTYVSTPDHEGPLLDYRRRCLENYYPFVGVETRVGNWLAGRAAQTKIADHRTIHYVLNQDDQHSADVGGKGQLVLPVFHDQGAGNKLVGIIEYVTLEPKESYVEDFEEIHNLLK</sequence>
<gene>
    <name evidence="2" type="ORF">M8C21_033249</name>
</gene>
<keyword evidence="3" id="KW-1185">Reference proteome</keyword>
<protein>
    <recommendedName>
        <fullName evidence="4">GAF domain-containing protein</fullName>
    </recommendedName>
</protein>
<comment type="caution">
    <text evidence="2">The sequence shown here is derived from an EMBL/GenBank/DDBJ whole genome shotgun (WGS) entry which is preliminary data.</text>
</comment>
<keyword evidence="1" id="KW-0812">Transmembrane</keyword>
<reference evidence="2" key="1">
    <citation type="submission" date="2022-06" db="EMBL/GenBank/DDBJ databases">
        <title>Uncovering the hologenomic basis of an extraordinary plant invasion.</title>
        <authorList>
            <person name="Bieker V.C."/>
            <person name="Martin M.D."/>
            <person name="Gilbert T."/>
            <person name="Hodgins K."/>
            <person name="Battlay P."/>
            <person name="Petersen B."/>
            <person name="Wilson J."/>
        </authorList>
    </citation>
    <scope>NUCLEOTIDE SEQUENCE</scope>
    <source>
        <strain evidence="2">AA19_3_7</strain>
        <tissue evidence="2">Leaf</tissue>
    </source>
</reference>
<proteinExistence type="predicted"/>
<evidence type="ECO:0000313" key="3">
    <source>
        <dbReference type="Proteomes" id="UP001206925"/>
    </source>
</evidence>
<keyword evidence="1" id="KW-1133">Transmembrane helix</keyword>
<feature type="non-terminal residue" evidence="2">
    <location>
        <position position="1"/>
    </location>
</feature>